<keyword evidence="2" id="KW-1185">Reference proteome</keyword>
<name>A0ACB8AC43_9AGAM</name>
<reference evidence="1" key="1">
    <citation type="journal article" date="2021" name="New Phytol.">
        <title>Evolutionary innovations through gain and loss of genes in the ectomycorrhizal Boletales.</title>
        <authorList>
            <person name="Wu G."/>
            <person name="Miyauchi S."/>
            <person name="Morin E."/>
            <person name="Kuo A."/>
            <person name="Drula E."/>
            <person name="Varga T."/>
            <person name="Kohler A."/>
            <person name="Feng B."/>
            <person name="Cao Y."/>
            <person name="Lipzen A."/>
            <person name="Daum C."/>
            <person name="Hundley H."/>
            <person name="Pangilinan J."/>
            <person name="Johnson J."/>
            <person name="Barry K."/>
            <person name="LaButti K."/>
            <person name="Ng V."/>
            <person name="Ahrendt S."/>
            <person name="Min B."/>
            <person name="Choi I.G."/>
            <person name="Park H."/>
            <person name="Plett J.M."/>
            <person name="Magnuson J."/>
            <person name="Spatafora J.W."/>
            <person name="Nagy L.G."/>
            <person name="Henrissat B."/>
            <person name="Grigoriev I.V."/>
            <person name="Yang Z.L."/>
            <person name="Xu J."/>
            <person name="Martin F.M."/>
        </authorList>
    </citation>
    <scope>NUCLEOTIDE SEQUENCE</scope>
    <source>
        <strain evidence="1">ATCC 28755</strain>
    </source>
</reference>
<proteinExistence type="predicted"/>
<evidence type="ECO:0000313" key="1">
    <source>
        <dbReference type="EMBL" id="KAH7910857.1"/>
    </source>
</evidence>
<evidence type="ECO:0000313" key="2">
    <source>
        <dbReference type="Proteomes" id="UP000790377"/>
    </source>
</evidence>
<dbReference type="EMBL" id="MU267698">
    <property type="protein sequence ID" value="KAH7910857.1"/>
    <property type="molecule type" value="Genomic_DNA"/>
</dbReference>
<comment type="caution">
    <text evidence="1">The sequence shown here is derived from an EMBL/GenBank/DDBJ whole genome shotgun (WGS) entry which is preliminary data.</text>
</comment>
<gene>
    <name evidence="1" type="ORF">BJ138DRAFT_1152005</name>
</gene>
<protein>
    <submittedName>
        <fullName evidence="1">Uncharacterized protein</fullName>
    </submittedName>
</protein>
<organism evidence="1 2">
    <name type="scientific">Hygrophoropsis aurantiaca</name>
    <dbReference type="NCBI Taxonomy" id="72124"/>
    <lineage>
        <taxon>Eukaryota</taxon>
        <taxon>Fungi</taxon>
        <taxon>Dikarya</taxon>
        <taxon>Basidiomycota</taxon>
        <taxon>Agaricomycotina</taxon>
        <taxon>Agaricomycetes</taxon>
        <taxon>Agaricomycetidae</taxon>
        <taxon>Boletales</taxon>
        <taxon>Coniophorineae</taxon>
        <taxon>Hygrophoropsidaceae</taxon>
        <taxon>Hygrophoropsis</taxon>
    </lineage>
</organism>
<accession>A0ACB8AC43</accession>
<dbReference type="Proteomes" id="UP000790377">
    <property type="component" value="Unassembled WGS sequence"/>
</dbReference>
<sequence>MLELAKSEPAPQPPSTPNMGESSEPILSQIIERVPTRKERQRANRRKGYAHFLDNAQTDTATASPEPPQLSTRSETPDHSAVTTMTASLEPTSPLISAISPCLPPSAVIASAHLALPSPANDNRALSEPPDEPLIPVVLPRHQSPPVVASPLLPSTLSEYEPRASGHLPDELDRRIALLEAHAIAWENIQKRSSGNATISTSRHGAKHHPL</sequence>